<feature type="region of interest" description="Disordered" evidence="1">
    <location>
        <begin position="56"/>
        <end position="75"/>
    </location>
</feature>
<dbReference type="AlphaFoldDB" id="S7MFB4"/>
<evidence type="ECO:0000313" key="2">
    <source>
        <dbReference type="EMBL" id="EPQ01965.1"/>
    </source>
</evidence>
<evidence type="ECO:0000313" key="3">
    <source>
        <dbReference type="Proteomes" id="UP000052978"/>
    </source>
</evidence>
<protein>
    <submittedName>
        <fullName evidence="2">Uncharacterized protein</fullName>
    </submittedName>
</protein>
<reference evidence="2 3" key="1">
    <citation type="journal article" date="2013" name="Nat. Commun.">
        <title>Genome analysis reveals insights into physiology and longevity of the Brandt's bat Myotis brandtii.</title>
        <authorList>
            <person name="Seim I."/>
            <person name="Fang X."/>
            <person name="Xiong Z."/>
            <person name="Lobanov A.V."/>
            <person name="Huang Z."/>
            <person name="Ma S."/>
            <person name="Feng Y."/>
            <person name="Turanov A.A."/>
            <person name="Zhu Y."/>
            <person name="Lenz T.L."/>
            <person name="Gerashchenko M.V."/>
            <person name="Fan D."/>
            <person name="Hee Yim S."/>
            <person name="Yao X."/>
            <person name="Jordan D."/>
            <person name="Xiong Y."/>
            <person name="Ma Y."/>
            <person name="Lyapunov A.N."/>
            <person name="Chen G."/>
            <person name="Kulakova O.I."/>
            <person name="Sun Y."/>
            <person name="Lee S.G."/>
            <person name="Bronson R.T."/>
            <person name="Moskalev A.A."/>
            <person name="Sunyaev S.R."/>
            <person name="Zhang G."/>
            <person name="Krogh A."/>
            <person name="Wang J."/>
            <person name="Gladyshev V.N."/>
        </authorList>
    </citation>
    <scope>NUCLEOTIDE SEQUENCE [LARGE SCALE GENOMIC DNA]</scope>
</reference>
<feature type="region of interest" description="Disordered" evidence="1">
    <location>
        <begin position="18"/>
        <end position="45"/>
    </location>
</feature>
<organism evidence="2 3">
    <name type="scientific">Myotis brandtii</name>
    <name type="common">Brandt's bat</name>
    <dbReference type="NCBI Taxonomy" id="109478"/>
    <lineage>
        <taxon>Eukaryota</taxon>
        <taxon>Metazoa</taxon>
        <taxon>Chordata</taxon>
        <taxon>Craniata</taxon>
        <taxon>Vertebrata</taxon>
        <taxon>Euteleostomi</taxon>
        <taxon>Mammalia</taxon>
        <taxon>Eutheria</taxon>
        <taxon>Laurasiatheria</taxon>
        <taxon>Chiroptera</taxon>
        <taxon>Yangochiroptera</taxon>
        <taxon>Vespertilionidae</taxon>
        <taxon>Myotis</taxon>
    </lineage>
</organism>
<name>S7MFB4_MYOBR</name>
<keyword evidence="3" id="KW-1185">Reference proteome</keyword>
<evidence type="ECO:0000256" key="1">
    <source>
        <dbReference type="SAM" id="MobiDB-lite"/>
    </source>
</evidence>
<feature type="compositionally biased region" description="Polar residues" evidence="1">
    <location>
        <begin position="20"/>
        <end position="30"/>
    </location>
</feature>
<dbReference type="EMBL" id="KE161132">
    <property type="protein sequence ID" value="EPQ01965.1"/>
    <property type="molecule type" value="Genomic_DNA"/>
</dbReference>
<dbReference type="Proteomes" id="UP000052978">
    <property type="component" value="Unassembled WGS sequence"/>
</dbReference>
<proteinExistence type="predicted"/>
<sequence length="75" mass="8732">MNAVKRHRWSWICDRGLNIGPQTRNPTFSLRSKPGGKVHERNSSTGFAGLEEFSLEEKRDSDFPQKPLEKLHLRR</sequence>
<gene>
    <name evidence="2" type="ORF">D623_10026266</name>
</gene>
<accession>S7MFB4</accession>